<evidence type="ECO:0000256" key="1">
    <source>
        <dbReference type="ARBA" id="ARBA00022729"/>
    </source>
</evidence>
<dbReference type="AlphaFoldDB" id="I3DBQ7"/>
<dbReference type="PANTHER" id="PTHR30189:SF1">
    <property type="entry name" value="LPS-ASSEMBLY PROTEIN LPTD"/>
    <property type="match status" value="1"/>
</dbReference>
<feature type="domain" description="Organic solvent tolerance-like N-terminal" evidence="5">
    <location>
        <begin position="52"/>
        <end position="189"/>
    </location>
</feature>
<evidence type="ECO:0000256" key="3">
    <source>
        <dbReference type="ARBA" id="ARBA00023237"/>
    </source>
</evidence>
<dbReference type="Gene3D" id="2.60.450.10">
    <property type="entry name" value="Lipopolysaccharide (LPS) transport protein A like domain"/>
    <property type="match status" value="1"/>
</dbReference>
<dbReference type="Proteomes" id="UP000006457">
    <property type="component" value="Unassembled WGS sequence"/>
</dbReference>
<gene>
    <name evidence="4" type="primary">lptD</name>
    <name evidence="7" type="ORF">HMPREF1052_0458</name>
</gene>
<evidence type="ECO:0000259" key="5">
    <source>
        <dbReference type="Pfam" id="PF03968"/>
    </source>
</evidence>
<feature type="signal peptide" evidence="4">
    <location>
        <begin position="1"/>
        <end position="24"/>
    </location>
</feature>
<keyword evidence="8" id="KW-1185">Reference proteome</keyword>
<dbReference type="PANTHER" id="PTHR30189">
    <property type="entry name" value="LPS-ASSEMBLY PROTEIN"/>
    <property type="match status" value="1"/>
</dbReference>
<organism evidence="7 8">
    <name type="scientific">Pasteurella bettyae CCUG 2042</name>
    <dbReference type="NCBI Taxonomy" id="1095749"/>
    <lineage>
        <taxon>Bacteria</taxon>
        <taxon>Pseudomonadati</taxon>
        <taxon>Pseudomonadota</taxon>
        <taxon>Gammaproteobacteria</taxon>
        <taxon>Pasteurellales</taxon>
        <taxon>Pasteurellaceae</taxon>
        <taxon>Pasteurella</taxon>
    </lineage>
</organism>
<evidence type="ECO:0000259" key="6">
    <source>
        <dbReference type="Pfam" id="PF04453"/>
    </source>
</evidence>
<evidence type="ECO:0000256" key="4">
    <source>
        <dbReference type="HAMAP-Rule" id="MF_01411"/>
    </source>
</evidence>
<keyword evidence="3 4" id="KW-0998">Cell outer membrane</keyword>
<reference evidence="7 8" key="1">
    <citation type="submission" date="2012-03" db="EMBL/GenBank/DDBJ databases">
        <authorList>
            <person name="Harkins D.M."/>
            <person name="Madupu R."/>
            <person name="Durkin A.S."/>
            <person name="Torralba M."/>
            <person name="Methe B."/>
            <person name="Sutton G.G."/>
            <person name="Nelson K.E."/>
        </authorList>
    </citation>
    <scope>NUCLEOTIDE SEQUENCE [LARGE SCALE GENOMIC DNA]</scope>
    <source>
        <strain evidence="7 8">CCUG 2042</strain>
    </source>
</reference>
<feature type="domain" description="LptD C-terminal" evidence="6">
    <location>
        <begin position="299"/>
        <end position="690"/>
    </location>
</feature>
<dbReference type="InterPro" id="IPR005653">
    <property type="entry name" value="OstA-like_N"/>
</dbReference>
<dbReference type="InterPro" id="IPR020889">
    <property type="entry name" value="LipoPS_assembly_LptD"/>
</dbReference>
<comment type="subunit">
    <text evidence="4">Component of the lipopolysaccharide transport and assembly complex. Interacts with LptE and LptA.</text>
</comment>
<proteinExistence type="inferred from homology"/>
<evidence type="ECO:0000313" key="8">
    <source>
        <dbReference type="Proteomes" id="UP000006457"/>
    </source>
</evidence>
<protein>
    <recommendedName>
        <fullName evidence="4">LPS-assembly protein LptD</fullName>
    </recommendedName>
</protein>
<sequence length="783" mass="90610" precursor="true">MRKNTYTLLSLSIFIALYSSVSSADLQQRCLAGVPQFSGKVVQGNINDMPVYIEADRAELNQLTNGIYEGYVDIKQGNRHLKAASAEVVQSGKGDNVQRFAYVKGGFDYKDNIINLTGDDAKLHLNSKDSDINNASYQFVGRQGRGTAKNAEMRDNVRLLKNATFTSCLPDDNSWEIEASEMKQYVKEEYAEMWNARFKVAGVPVFYTPYLQLPIGDRRRSGLLIPKVGSSSRDGYWYAQPIYWNIAPNYDLTFTPKYMSKRGWQSNGEFRYLNELGEGKLAGEYLHKDHYKDYLNDNKSRHLFYWAHNAKLFNNWRLNINYTRVSDKRYFNDFDSDYGSSTDGYATQTARLAYYQPNYNFSISAKQYQVFDNVSIGPYKALPQIDFNYYKNNLFNGLADFKLFAQSVRFDNSSSLMPTAWRHHLEPSLNLPLVNKYGSLNIESKLYATHYQQRKGRSTNAEEIEHSVNRVIPQVKVDYQTVLASNKTFINDYTQTIEPRIQYLYRPYRNQSNIGSKRNTEYLGYGYDSALLQQDYYSLFRDRRYSGLDRIASANQFTFGGTTRFYDEQANERFNLSLGQILYMNNSRIDDNDKNNTSGRSSSWALESNWKINDQWNWCGSYQYDTRLDEVSLANTSLEYNPKKNNLIQLNYRYASQAYIDQNLTAGANRYNQDIKQIGATIAWEITDNWSFVGHYYHDIALNKPVEQYAGVQYSSCCWSVGIGARRYLTRKSNQEYTSNRDVFYDNSFGITLELRGLGNEQHNTIVDMLDKGMLPYVKPFNL</sequence>
<accession>I3DBQ7</accession>
<dbReference type="EMBL" id="AJSX01000033">
    <property type="protein sequence ID" value="EIJ69150.1"/>
    <property type="molecule type" value="Genomic_DNA"/>
</dbReference>
<comment type="function">
    <text evidence="4">Together with LptE, is involved in the assembly of lipopolysaccharide (LPS) at the surface of the outer membrane.</text>
</comment>
<dbReference type="Pfam" id="PF03968">
    <property type="entry name" value="LptD_N"/>
    <property type="match status" value="1"/>
</dbReference>
<dbReference type="RefSeq" id="WP_005760918.1">
    <property type="nucleotide sequence ID" value="NZ_AJSX01000033.1"/>
</dbReference>
<keyword evidence="1 4" id="KW-0732">Signal</keyword>
<dbReference type="PATRIC" id="fig|1095749.3.peg.1394"/>
<comment type="similarity">
    <text evidence="4">Belongs to the LptD family.</text>
</comment>
<dbReference type="Pfam" id="PF04453">
    <property type="entry name" value="LptD"/>
    <property type="match status" value="1"/>
</dbReference>
<dbReference type="eggNOG" id="COG1452">
    <property type="taxonomic scope" value="Bacteria"/>
</dbReference>
<feature type="chain" id="PRO_5009014528" description="LPS-assembly protein LptD" evidence="4">
    <location>
        <begin position="25"/>
        <end position="783"/>
    </location>
</feature>
<dbReference type="InterPro" id="IPR050218">
    <property type="entry name" value="LptD"/>
</dbReference>
<dbReference type="GO" id="GO:0009279">
    <property type="term" value="C:cell outer membrane"/>
    <property type="evidence" value="ECO:0007669"/>
    <property type="project" value="UniProtKB-SubCell"/>
</dbReference>
<comment type="caution">
    <text evidence="7">The sequence shown here is derived from an EMBL/GenBank/DDBJ whole genome shotgun (WGS) entry which is preliminary data.</text>
</comment>
<keyword evidence="2 4" id="KW-0472">Membrane</keyword>
<dbReference type="GO" id="GO:0015920">
    <property type="term" value="P:lipopolysaccharide transport"/>
    <property type="evidence" value="ECO:0007669"/>
    <property type="project" value="InterPro"/>
</dbReference>
<name>I3DBQ7_9PAST</name>
<dbReference type="InterPro" id="IPR007543">
    <property type="entry name" value="LptD_C"/>
</dbReference>
<dbReference type="GO" id="GO:0043165">
    <property type="term" value="P:Gram-negative-bacterium-type cell outer membrane assembly"/>
    <property type="evidence" value="ECO:0007669"/>
    <property type="project" value="UniProtKB-UniRule"/>
</dbReference>
<dbReference type="OrthoDB" id="9760225at2"/>
<evidence type="ECO:0000313" key="7">
    <source>
        <dbReference type="EMBL" id="EIJ69150.1"/>
    </source>
</evidence>
<dbReference type="HAMAP" id="MF_01411">
    <property type="entry name" value="LPS_assembly_LptD"/>
    <property type="match status" value="1"/>
</dbReference>
<evidence type="ECO:0000256" key="2">
    <source>
        <dbReference type="ARBA" id="ARBA00023136"/>
    </source>
</evidence>
<dbReference type="NCBIfam" id="NF002997">
    <property type="entry name" value="PRK03761.1"/>
    <property type="match status" value="1"/>
</dbReference>
<comment type="caution">
    <text evidence="4">Lacks conserved residue(s) required for the propagation of feature annotation.</text>
</comment>
<comment type="subcellular location">
    <subcellularLocation>
        <location evidence="4">Cell outer membrane</location>
    </subcellularLocation>
</comment>
<dbReference type="GO" id="GO:1990351">
    <property type="term" value="C:transporter complex"/>
    <property type="evidence" value="ECO:0007669"/>
    <property type="project" value="TreeGrafter"/>
</dbReference>